<dbReference type="Gene3D" id="1.20.1440.60">
    <property type="entry name" value="23S rRNA-intervening sequence"/>
    <property type="match status" value="1"/>
</dbReference>
<dbReference type="NCBIfam" id="TIGR02436">
    <property type="entry name" value="four helix bundle protein"/>
    <property type="match status" value="1"/>
</dbReference>
<gene>
    <name evidence="1" type="ORF">SAMN04488541_102645</name>
</gene>
<organism evidence="1 2">
    <name type="scientific">Thermoflexibacter ruber</name>
    <dbReference type="NCBI Taxonomy" id="1003"/>
    <lineage>
        <taxon>Bacteria</taxon>
        <taxon>Pseudomonadati</taxon>
        <taxon>Bacteroidota</taxon>
        <taxon>Cytophagia</taxon>
        <taxon>Cytophagales</taxon>
        <taxon>Thermoflexibacteraceae</taxon>
        <taxon>Thermoflexibacter</taxon>
    </lineage>
</organism>
<dbReference type="PANTHER" id="PTHR38471">
    <property type="entry name" value="FOUR HELIX BUNDLE PROTEIN"/>
    <property type="match status" value="1"/>
</dbReference>
<keyword evidence="2" id="KW-1185">Reference proteome</keyword>
<proteinExistence type="predicted"/>
<dbReference type="EMBL" id="FONY01000026">
    <property type="protein sequence ID" value="SFF33184.1"/>
    <property type="molecule type" value="Genomic_DNA"/>
</dbReference>
<protein>
    <submittedName>
        <fullName evidence="1">Four helix bundle protein</fullName>
    </submittedName>
</protein>
<dbReference type="AlphaFoldDB" id="A0A1I2HSY8"/>
<sequence length="132" mass="15715">MEKQDNNEEKRYLKLNDVEAYKTAFHLSNYVWNLVVEWQNFSKDTIGKQFVRAVDSISANIAEGVGRHHKKDKIRFFIIARASAKECLDWNEKAKVRKLMDENKYKYVFSQLNDLPRQINYLIKITKQKLSE</sequence>
<dbReference type="InterPro" id="IPR036583">
    <property type="entry name" value="23S_rRNA_IVS_sf"/>
</dbReference>
<evidence type="ECO:0000313" key="2">
    <source>
        <dbReference type="Proteomes" id="UP000199513"/>
    </source>
</evidence>
<dbReference type="STRING" id="1003.SAMN04488541_102645"/>
<accession>A0A1I2HSY8</accession>
<dbReference type="OrthoDB" id="9811959at2"/>
<dbReference type="RefSeq" id="WP_091547069.1">
    <property type="nucleotide sequence ID" value="NZ_FONY01000026.1"/>
</dbReference>
<reference evidence="1 2" key="1">
    <citation type="submission" date="2016-10" db="EMBL/GenBank/DDBJ databases">
        <authorList>
            <person name="de Groot N.N."/>
        </authorList>
    </citation>
    <scope>NUCLEOTIDE SEQUENCE [LARGE SCALE GENOMIC DNA]</scope>
    <source>
        <strain>GEY</strain>
        <strain evidence="2">DSM 9560</strain>
    </source>
</reference>
<evidence type="ECO:0000313" key="1">
    <source>
        <dbReference type="EMBL" id="SFF33184.1"/>
    </source>
</evidence>
<name>A0A1I2HSY8_9BACT</name>
<dbReference type="Proteomes" id="UP000199513">
    <property type="component" value="Unassembled WGS sequence"/>
</dbReference>
<dbReference type="SUPFAM" id="SSF158446">
    <property type="entry name" value="IVS-encoded protein-like"/>
    <property type="match status" value="1"/>
</dbReference>
<dbReference type="PANTHER" id="PTHR38471:SF2">
    <property type="entry name" value="FOUR HELIX BUNDLE PROTEIN"/>
    <property type="match status" value="1"/>
</dbReference>
<dbReference type="InterPro" id="IPR012657">
    <property type="entry name" value="23S_rRNA-intervening_sequence"/>
</dbReference>
<dbReference type="Pfam" id="PF05635">
    <property type="entry name" value="23S_rRNA_IVP"/>
    <property type="match status" value="1"/>
</dbReference>